<dbReference type="PROSITE" id="PS00552">
    <property type="entry name" value="HTH_MERR_1"/>
    <property type="match status" value="1"/>
</dbReference>
<dbReference type="Proteomes" id="UP001501410">
    <property type="component" value="Unassembled WGS sequence"/>
</dbReference>
<dbReference type="InterPro" id="IPR047057">
    <property type="entry name" value="MerR_fam"/>
</dbReference>
<dbReference type="InterPro" id="IPR000551">
    <property type="entry name" value="MerR-type_HTH_dom"/>
</dbReference>
<dbReference type="Gene3D" id="1.10.1240.10">
    <property type="entry name" value="Methionine synthase domain"/>
    <property type="match status" value="1"/>
</dbReference>
<evidence type="ECO:0000313" key="3">
    <source>
        <dbReference type="EMBL" id="GAA4448396.1"/>
    </source>
</evidence>
<accession>A0ABP8MF34</accession>
<keyword evidence="1" id="KW-0238">DNA-binding</keyword>
<dbReference type="CDD" id="cd01104">
    <property type="entry name" value="HTH_MlrA-CarA"/>
    <property type="match status" value="1"/>
</dbReference>
<dbReference type="RefSeq" id="WP_344821563.1">
    <property type="nucleotide sequence ID" value="NZ_BAABEZ010000001.1"/>
</dbReference>
<name>A0ABP8MF34_9BACT</name>
<evidence type="ECO:0000313" key="4">
    <source>
        <dbReference type="Proteomes" id="UP001501410"/>
    </source>
</evidence>
<dbReference type="InterPro" id="IPR003759">
    <property type="entry name" value="Cbl-bd_cap"/>
</dbReference>
<dbReference type="InterPro" id="IPR009061">
    <property type="entry name" value="DNA-bd_dom_put_sf"/>
</dbReference>
<dbReference type="SMART" id="SM00422">
    <property type="entry name" value="HTH_MERR"/>
    <property type="match status" value="1"/>
</dbReference>
<dbReference type="Pfam" id="PF13411">
    <property type="entry name" value="MerR_1"/>
    <property type="match status" value="1"/>
</dbReference>
<dbReference type="PROSITE" id="PS50937">
    <property type="entry name" value="HTH_MERR_2"/>
    <property type="match status" value="1"/>
</dbReference>
<dbReference type="Gene3D" id="1.10.1660.10">
    <property type="match status" value="1"/>
</dbReference>
<dbReference type="Pfam" id="PF02607">
    <property type="entry name" value="B12-binding_2"/>
    <property type="match status" value="1"/>
</dbReference>
<sequence>MEGFYQISDLARLSGVKAHTIRIWEKRYNLINPFRTGTNIRYYDDAQLKKLLNVVSLLDRGHKISAVASMSANEIKQEMLDAAPADGEFYIRELVKAMIDFDEGLFGDTLESLFTAMRPEDAIRDVVYPFLAKVGLLWRISEARPVQEHFASGLVRRRLLSMIDRLPLSGNSKTFLLFLPEGEWHELGLLVAEFLLRSYGARVINLGQSVPLDDLSFMLRKIKPQVVFTMLTADAYERFMQQLQSLVAESKGTVKLLVTGNPARTAYLESLLYCSVLKEPKEILMFI</sequence>
<proteinExistence type="predicted"/>
<dbReference type="InterPro" id="IPR036594">
    <property type="entry name" value="Meth_synthase_dom"/>
</dbReference>
<dbReference type="InterPro" id="IPR036724">
    <property type="entry name" value="Cobalamin-bd_sf"/>
</dbReference>
<reference evidence="4" key="1">
    <citation type="journal article" date="2019" name="Int. J. Syst. Evol. Microbiol.">
        <title>The Global Catalogue of Microorganisms (GCM) 10K type strain sequencing project: providing services to taxonomists for standard genome sequencing and annotation.</title>
        <authorList>
            <consortium name="The Broad Institute Genomics Platform"/>
            <consortium name="The Broad Institute Genome Sequencing Center for Infectious Disease"/>
            <person name="Wu L."/>
            <person name="Ma J."/>
        </authorList>
    </citation>
    <scope>NUCLEOTIDE SEQUENCE [LARGE SCALE GENOMIC DNA]</scope>
    <source>
        <strain evidence="4">JCM 31921</strain>
    </source>
</reference>
<comment type="caution">
    <text evidence="3">The sequence shown here is derived from an EMBL/GenBank/DDBJ whole genome shotgun (WGS) entry which is preliminary data.</text>
</comment>
<evidence type="ECO:0000259" key="2">
    <source>
        <dbReference type="PROSITE" id="PS50937"/>
    </source>
</evidence>
<keyword evidence="4" id="KW-1185">Reference proteome</keyword>
<dbReference type="Gene3D" id="3.40.50.280">
    <property type="entry name" value="Cobalamin-binding domain"/>
    <property type="match status" value="1"/>
</dbReference>
<dbReference type="PANTHER" id="PTHR30204">
    <property type="entry name" value="REDOX-CYCLING DRUG-SENSING TRANSCRIPTIONAL ACTIVATOR SOXR"/>
    <property type="match status" value="1"/>
</dbReference>
<dbReference type="EMBL" id="BAABEZ010000001">
    <property type="protein sequence ID" value="GAA4448396.1"/>
    <property type="molecule type" value="Genomic_DNA"/>
</dbReference>
<dbReference type="PANTHER" id="PTHR30204:SF93">
    <property type="entry name" value="HTH MERR-TYPE DOMAIN-CONTAINING PROTEIN"/>
    <property type="match status" value="1"/>
</dbReference>
<feature type="domain" description="HTH merR-type" evidence="2">
    <location>
        <begin position="1"/>
        <end position="73"/>
    </location>
</feature>
<protein>
    <recommendedName>
        <fullName evidence="2">HTH merR-type domain-containing protein</fullName>
    </recommendedName>
</protein>
<organism evidence="3 4">
    <name type="scientific">Rurimicrobium arvi</name>
    <dbReference type="NCBI Taxonomy" id="2049916"/>
    <lineage>
        <taxon>Bacteria</taxon>
        <taxon>Pseudomonadati</taxon>
        <taxon>Bacteroidota</taxon>
        <taxon>Chitinophagia</taxon>
        <taxon>Chitinophagales</taxon>
        <taxon>Chitinophagaceae</taxon>
        <taxon>Rurimicrobium</taxon>
    </lineage>
</organism>
<gene>
    <name evidence="3" type="ORF">GCM10023092_00870</name>
</gene>
<evidence type="ECO:0000256" key="1">
    <source>
        <dbReference type="ARBA" id="ARBA00023125"/>
    </source>
</evidence>
<dbReference type="SUPFAM" id="SSF46955">
    <property type="entry name" value="Putative DNA-binding domain"/>
    <property type="match status" value="1"/>
</dbReference>
<dbReference type="SUPFAM" id="SSF52242">
    <property type="entry name" value="Cobalamin (vitamin B12)-binding domain"/>
    <property type="match status" value="1"/>
</dbReference>